<name>A0ABX9KC65_9BACT</name>
<evidence type="ECO:0000313" key="2">
    <source>
        <dbReference type="Proteomes" id="UP000256345"/>
    </source>
</evidence>
<evidence type="ECO:0008006" key="3">
    <source>
        <dbReference type="Google" id="ProtNLM"/>
    </source>
</evidence>
<proteinExistence type="predicted"/>
<reference evidence="1 2" key="1">
    <citation type="submission" date="2018-08" db="EMBL/GenBank/DDBJ databases">
        <title>Genomic Encyclopedia of Archaeal and Bacterial Type Strains, Phase II (KMG-II): from individual species to whole genera.</title>
        <authorList>
            <person name="Goeker M."/>
        </authorList>
    </citation>
    <scope>NUCLEOTIDE SEQUENCE [LARGE SCALE GENOMIC DNA]</scope>
    <source>
        <strain evidence="1 2">DSM 2261</strain>
    </source>
</reference>
<organism evidence="1 2">
    <name type="scientific">Archangium gephyra</name>
    <dbReference type="NCBI Taxonomy" id="48"/>
    <lineage>
        <taxon>Bacteria</taxon>
        <taxon>Pseudomonadati</taxon>
        <taxon>Myxococcota</taxon>
        <taxon>Myxococcia</taxon>
        <taxon>Myxococcales</taxon>
        <taxon>Cystobacterineae</taxon>
        <taxon>Archangiaceae</taxon>
        <taxon>Archangium</taxon>
    </lineage>
</organism>
<evidence type="ECO:0000313" key="1">
    <source>
        <dbReference type="EMBL" id="REG37398.1"/>
    </source>
</evidence>
<gene>
    <name evidence="1" type="ORF">ATI61_101382</name>
</gene>
<protein>
    <recommendedName>
        <fullName evidence="3">Lipoprotein</fullName>
    </recommendedName>
</protein>
<comment type="caution">
    <text evidence="1">The sequence shown here is derived from an EMBL/GenBank/DDBJ whole genome shotgun (WGS) entry which is preliminary data.</text>
</comment>
<keyword evidence="2" id="KW-1185">Reference proteome</keyword>
<dbReference type="Proteomes" id="UP000256345">
    <property type="component" value="Unassembled WGS sequence"/>
</dbReference>
<accession>A0ABX9KC65</accession>
<dbReference type="EMBL" id="QUMU01000001">
    <property type="protein sequence ID" value="REG37398.1"/>
    <property type="molecule type" value="Genomic_DNA"/>
</dbReference>
<sequence length="186" mass="19678">MFCDGERLSFCMRSGKDAISPEPCPTGSTNNPVSCHQDRCGFGEAACCRTQKPTCRWNLSAPVVSGESYQGGESTGTGSCSAPSSCGDFGVYMSLGSSSSDSCSPSSGGSNFNFRIERPITAGEVIPMTDPRVDMSYYKEGRSCFSWTGTITIVRDVPNWAVSMDVTCADTGKGDLQVKGDFSGDI</sequence>